<organism evidence="1 2">
    <name type="scientific">Candidatus Brocadia sinica JPN1</name>
    <dbReference type="NCBI Taxonomy" id="1197129"/>
    <lineage>
        <taxon>Bacteria</taxon>
        <taxon>Pseudomonadati</taxon>
        <taxon>Planctomycetota</taxon>
        <taxon>Candidatus Brocadiia</taxon>
        <taxon>Candidatus Brocadiales</taxon>
        <taxon>Candidatus Brocadiaceae</taxon>
        <taxon>Candidatus Brocadia</taxon>
    </lineage>
</organism>
<name>A0ABQ0JVD3_9BACT</name>
<keyword evidence="2" id="KW-1185">Reference proteome</keyword>
<evidence type="ECO:0000313" key="2">
    <source>
        <dbReference type="Proteomes" id="UP000032309"/>
    </source>
</evidence>
<gene>
    <name evidence="1" type="ORF">BROSI_A1207</name>
</gene>
<protein>
    <submittedName>
        <fullName evidence="1">Uncharacterized protein</fullName>
    </submittedName>
</protein>
<dbReference type="EMBL" id="BAFN01000001">
    <property type="protein sequence ID" value="GAN32692.1"/>
    <property type="molecule type" value="Genomic_DNA"/>
</dbReference>
<sequence length="43" mass="4934">MDSYKFTVAENTPIEEEIASLWLTILKKSSRLSGAPPWILKRL</sequence>
<accession>A0ABQ0JVD3</accession>
<dbReference type="Proteomes" id="UP000032309">
    <property type="component" value="Unassembled WGS sequence"/>
</dbReference>
<comment type="caution">
    <text evidence="1">The sequence shown here is derived from an EMBL/GenBank/DDBJ whole genome shotgun (WGS) entry which is preliminary data.</text>
</comment>
<reference evidence="2" key="1">
    <citation type="journal article" date="2015" name="Genome Announc.">
        <title>Draft Genome Sequence of an Anaerobic Ammonium-Oxidizing Bacterium, "Candidatus Brocadia sinica".</title>
        <authorList>
            <person name="Oshiki M."/>
            <person name="Shinyako-Hata K."/>
            <person name="Satoh H."/>
            <person name="Okabe S."/>
        </authorList>
    </citation>
    <scope>NUCLEOTIDE SEQUENCE [LARGE SCALE GENOMIC DNA]</scope>
    <source>
        <strain evidence="2">JPN1</strain>
    </source>
</reference>
<proteinExistence type="predicted"/>
<evidence type="ECO:0000313" key="1">
    <source>
        <dbReference type="EMBL" id="GAN32692.1"/>
    </source>
</evidence>